<feature type="signal peptide" evidence="2">
    <location>
        <begin position="1"/>
        <end position="24"/>
    </location>
</feature>
<organism evidence="3 4">
    <name type="scientific">Stenomitos frigidus ULC18</name>
    <dbReference type="NCBI Taxonomy" id="2107698"/>
    <lineage>
        <taxon>Bacteria</taxon>
        <taxon>Bacillati</taxon>
        <taxon>Cyanobacteriota</taxon>
        <taxon>Cyanophyceae</taxon>
        <taxon>Leptolyngbyales</taxon>
        <taxon>Leptolyngbyaceae</taxon>
        <taxon>Stenomitos</taxon>
    </lineage>
</organism>
<evidence type="ECO:0000313" key="4">
    <source>
        <dbReference type="Proteomes" id="UP000239576"/>
    </source>
</evidence>
<feature type="chain" id="PRO_5015709539" evidence="2">
    <location>
        <begin position="25"/>
        <end position="127"/>
    </location>
</feature>
<name>A0A2T1E583_9CYAN</name>
<dbReference type="Proteomes" id="UP000239576">
    <property type="component" value="Unassembled WGS sequence"/>
</dbReference>
<reference evidence="3 4" key="2">
    <citation type="submission" date="2018-03" db="EMBL/GenBank/DDBJ databases">
        <title>The ancient ancestry and fast evolution of plastids.</title>
        <authorList>
            <person name="Moore K.R."/>
            <person name="Magnabosco C."/>
            <person name="Momper L."/>
            <person name="Gold D.A."/>
            <person name="Bosak T."/>
            <person name="Fournier G.P."/>
        </authorList>
    </citation>
    <scope>NUCLEOTIDE SEQUENCE [LARGE SCALE GENOMIC DNA]</scope>
    <source>
        <strain evidence="3 4">ULC18</strain>
    </source>
</reference>
<evidence type="ECO:0000256" key="1">
    <source>
        <dbReference type="SAM" id="MobiDB-lite"/>
    </source>
</evidence>
<reference evidence="4" key="1">
    <citation type="submission" date="2018-02" db="EMBL/GenBank/DDBJ databases">
        <authorList>
            <person name="Moore K."/>
            <person name="Momper L."/>
        </authorList>
    </citation>
    <scope>NUCLEOTIDE SEQUENCE [LARGE SCALE GENOMIC DNA]</scope>
    <source>
        <strain evidence="4">ULC18</strain>
    </source>
</reference>
<evidence type="ECO:0000313" key="3">
    <source>
        <dbReference type="EMBL" id="PSB27880.1"/>
    </source>
</evidence>
<sequence>MKYLLIGVLLTMTAIVTNGTTAHAQALAPKAATPVTKQSAPLVTQPASLKPVSIDSGRSGKPYTADQLNGLLGTIQANPKTAAPQPKNSIESLIQRFSNSDRKPAAIDPIDFFKPPALDGGVKIPLQ</sequence>
<feature type="compositionally biased region" description="Polar residues" evidence="1">
    <location>
        <begin position="35"/>
        <end position="47"/>
    </location>
</feature>
<keyword evidence="2" id="KW-0732">Signal</keyword>
<accession>A0A2T1E583</accession>
<keyword evidence="4" id="KW-1185">Reference proteome</keyword>
<dbReference type="EMBL" id="PVWK01000084">
    <property type="protein sequence ID" value="PSB27880.1"/>
    <property type="molecule type" value="Genomic_DNA"/>
</dbReference>
<comment type="caution">
    <text evidence="3">The sequence shown here is derived from an EMBL/GenBank/DDBJ whole genome shotgun (WGS) entry which is preliminary data.</text>
</comment>
<feature type="region of interest" description="Disordered" evidence="1">
    <location>
        <begin position="33"/>
        <end position="60"/>
    </location>
</feature>
<gene>
    <name evidence="3" type="ORF">C7B82_16020</name>
</gene>
<dbReference type="AlphaFoldDB" id="A0A2T1E583"/>
<dbReference type="RefSeq" id="WP_106257290.1">
    <property type="nucleotide sequence ID" value="NZ_CAWNSW010000089.1"/>
</dbReference>
<protein>
    <submittedName>
        <fullName evidence="3">Uncharacterized protein</fullName>
    </submittedName>
</protein>
<proteinExistence type="predicted"/>
<evidence type="ECO:0000256" key="2">
    <source>
        <dbReference type="SAM" id="SignalP"/>
    </source>
</evidence>